<feature type="region of interest" description="Disordered" evidence="1">
    <location>
        <begin position="376"/>
        <end position="404"/>
    </location>
</feature>
<evidence type="ECO:0000313" key="4">
    <source>
        <dbReference type="Proteomes" id="UP000198552"/>
    </source>
</evidence>
<sequence>MALTFADQNPLSYQEGSGPVVIDSDITISTSGSEDFSGGYVDYSITSATGTEKLAIKTVGSLASVATASGAVSVYDGAVYLGNGGTATVIGIVDLVKNGVVSAGNPAGTLRVNFSNAFVNGNFEDDSVGATAVTGWTLGPLNQFVHLDGVSQIAGQATPKDTTWPTQNANQNIFDNVTATSKPGAASIVSDNGGKALKLDTGNMSINKGFGVVRGPYVYSNGTVALQAGDQIKFDWKAIAGGDAYDAYGYIVNTKTGATITILDETGTSSGGGTNWANKSVTLGAGEEGTYRFVFVAGSYDLTGGQYVGGALHIDNVVVTQQHPAPALGASVIEHLTEQVTYENTSTDFDVNTPAAINRTFNVDAVDGAAVPGHHTSSNTINLGDQNSAPYFNTPAKHSAGDEENPQAVSQTVSAWFTSVFSDPDNVTGTTTDTLAGVVITGNPTPATSGKWEYSLDSTDGTDGTWQDLPAGLSSANGLALDTNAYLRYTPESSPGTHTAGTGTLQVHAVDNSGYTDANTPAVSFTGDAASPQYYDTTTDSDLHSPVSKDASAMLAYVTSFNGAPVMADATASAGLVSGPIPVSPALAPQWTAAQLYDQVGGTDTPDSLTRDTSAEGWAKGIALTHLETVGGGTFQYSTNGGASWTSVATPSTVTANNALLLAPDALLRYLPDASDAAGDTGTFQYVLWDGKPGSGTSGGYIDASARGGQTGFSIDESSAVTIQVTPPPAPVTTTASIASMTKDTGASATDFITNDGSAGRTLGGTLSAPLVAGEQLMVSFDNGTTWQPATVTGTSWSAVDSTVHTDSWVIQTRVKNATDLGPVQSQNVTLDTTPPTAPTVDSLILGTGRPVLQGHVGSTPLPAGETLTVAFNGATYTNVPVVADGSWSIDTASATPTSGSLGSLVAGQAYDVAAKVTDTAGNVSFDATGGEFRRDPLQPKSGPGDFEYTVPSQTFAGSGGPGGLTFSATLAPAGGSGGPGAGTPLPSWLVFNPVTQTFSGNPPAGVPSPLTVRVTADDGAGHQSYVDLPFVFASTNDAPVIVMPSPLPALPAPGTPTNLDLTVYDADPGEILTVTLSPEKGTLSGLVDADSSTPGIQLIGTATQINAALAGALFTPSATEDSWVNISITDGHLFAPISSAYQFAPTGTGGTDNGQSHDTDRDGISQTVENQAPGLPTNGSLGNRGDGNGDGLMDSQQPDVTSARFLKTHTAVSQPGQAPATFVTLVADSRAGKIDPDDGSARITQLQQGDAPADLPAGFESALGLLHSSVRISTWGGSETFSLYVEGGQAINGYWLQDQEGAWTNLASAELGGQIVQEGGKQRLDFQITDGGAFDLDGQANGVIVSAGNLGWYTQADDSDNMLDAPPPGAGRVVDGLDGTDTLRVAQDRGDFELHHSASGEYQLTRLSDGAVLGLRNIERLQFQDGTRLALDLDGAAGTTAKLIGALVGTQGLADTALVGAVLGVVDQPFTPAQLANLALLALGNPDAHATGLLVWHNVIGTPITPEMLHELNAYVAAGGTARDLVLLAADYQQNLDNVDLVGLADTGLAFA</sequence>
<dbReference type="EMBL" id="FNHP01000004">
    <property type="protein sequence ID" value="SDM30239.1"/>
    <property type="molecule type" value="Genomic_DNA"/>
</dbReference>
<dbReference type="STRING" id="1527607.SAMN05428957_10493"/>
<proteinExistence type="predicted"/>
<dbReference type="OrthoDB" id="8824746at2"/>
<accession>A0A1G9S409</accession>
<dbReference type="GO" id="GO:0016020">
    <property type="term" value="C:membrane"/>
    <property type="evidence" value="ECO:0007669"/>
    <property type="project" value="InterPro"/>
</dbReference>
<dbReference type="Pfam" id="PF05345">
    <property type="entry name" value="He_PIG"/>
    <property type="match status" value="1"/>
</dbReference>
<reference evidence="4" key="1">
    <citation type="submission" date="2016-10" db="EMBL/GenBank/DDBJ databases">
        <authorList>
            <person name="Varghese N."/>
            <person name="Submissions S."/>
        </authorList>
    </citation>
    <scope>NUCLEOTIDE SEQUENCE [LARGE SCALE GENOMIC DNA]</scope>
    <source>
        <strain evidence="4">EPL6</strain>
    </source>
</reference>
<dbReference type="InterPro" id="IPR053784">
    <property type="entry name" value="Choice_anch_U_dom"/>
</dbReference>
<dbReference type="SMART" id="SM00736">
    <property type="entry name" value="CADG"/>
    <property type="match status" value="1"/>
</dbReference>
<keyword evidence="4" id="KW-1185">Reference proteome</keyword>
<dbReference type="InterPro" id="IPR036278">
    <property type="entry name" value="Sialidase_sf"/>
</dbReference>
<organism evidence="3 4">
    <name type="scientific">Oryzisolibacter propanilivorax</name>
    <dbReference type="NCBI Taxonomy" id="1527607"/>
    <lineage>
        <taxon>Bacteria</taxon>
        <taxon>Pseudomonadati</taxon>
        <taxon>Pseudomonadota</taxon>
        <taxon>Betaproteobacteria</taxon>
        <taxon>Burkholderiales</taxon>
        <taxon>Comamonadaceae</taxon>
        <taxon>Oryzisolibacter</taxon>
    </lineage>
</organism>
<dbReference type="NCBIfam" id="NF041766">
    <property type="entry name" value="choice_anch_U"/>
    <property type="match status" value="1"/>
</dbReference>
<dbReference type="Proteomes" id="UP000198552">
    <property type="component" value="Unassembled WGS sequence"/>
</dbReference>
<dbReference type="SUPFAM" id="SSF50939">
    <property type="entry name" value="Sialidases"/>
    <property type="match status" value="1"/>
</dbReference>
<dbReference type="InterPro" id="IPR013783">
    <property type="entry name" value="Ig-like_fold"/>
</dbReference>
<evidence type="ECO:0000313" key="3">
    <source>
        <dbReference type="EMBL" id="SDM30239.1"/>
    </source>
</evidence>
<dbReference type="Gene3D" id="2.60.40.10">
    <property type="entry name" value="Immunoglobulins"/>
    <property type="match status" value="2"/>
</dbReference>
<name>A0A1G9S409_9BURK</name>
<dbReference type="InterPro" id="IPR006644">
    <property type="entry name" value="Cadg"/>
</dbReference>
<evidence type="ECO:0000259" key="2">
    <source>
        <dbReference type="SMART" id="SM00736"/>
    </source>
</evidence>
<evidence type="ECO:0000256" key="1">
    <source>
        <dbReference type="SAM" id="MobiDB-lite"/>
    </source>
</evidence>
<dbReference type="GO" id="GO:0005509">
    <property type="term" value="F:calcium ion binding"/>
    <property type="evidence" value="ECO:0007669"/>
    <property type="project" value="InterPro"/>
</dbReference>
<feature type="region of interest" description="Disordered" evidence="1">
    <location>
        <begin position="928"/>
        <end position="947"/>
    </location>
</feature>
<feature type="compositionally biased region" description="Polar residues" evidence="1">
    <location>
        <begin position="376"/>
        <end position="391"/>
    </location>
</feature>
<feature type="region of interest" description="Disordered" evidence="1">
    <location>
        <begin position="1146"/>
        <end position="1198"/>
    </location>
</feature>
<dbReference type="SUPFAM" id="SSF49313">
    <property type="entry name" value="Cadherin-like"/>
    <property type="match status" value="1"/>
</dbReference>
<gene>
    <name evidence="3" type="ORF">SAMN05428957_10493</name>
</gene>
<feature type="domain" description="Dystroglycan-type cadherin-like" evidence="2">
    <location>
        <begin position="939"/>
        <end position="1040"/>
    </location>
</feature>
<protein>
    <recommendedName>
        <fullName evidence="2">Dystroglycan-type cadherin-like domain-containing protein</fullName>
    </recommendedName>
</protein>
<dbReference type="InterPro" id="IPR015919">
    <property type="entry name" value="Cadherin-like_sf"/>
</dbReference>
<dbReference type="RefSeq" id="WP_091568795.1">
    <property type="nucleotide sequence ID" value="NZ_FNHP01000004.1"/>
</dbReference>